<dbReference type="InterPro" id="IPR005282">
    <property type="entry name" value="LC_transporter"/>
</dbReference>
<comment type="subcellular location">
    <subcellularLocation>
        <location evidence="1">Lysosome membrane</location>
        <topology evidence="1">Multi-pass membrane protein</topology>
    </subcellularLocation>
</comment>
<protein>
    <recommendedName>
        <fullName evidence="11">Cystinosin homolog</fullName>
    </recommendedName>
</protein>
<keyword evidence="3" id="KW-0813">Transport</keyword>
<evidence type="ECO:0000313" key="13">
    <source>
        <dbReference type="EMBL" id="JAV80038.1"/>
    </source>
</evidence>
<dbReference type="Gene3D" id="1.20.1280.290">
    <property type="match status" value="2"/>
</dbReference>
<accession>A0A1Y1M4R8</accession>
<feature type="transmembrane region" description="Helical" evidence="12">
    <location>
        <begin position="345"/>
        <end position="364"/>
    </location>
</feature>
<dbReference type="PANTHER" id="PTHR13131">
    <property type="entry name" value="CYSTINOSIN"/>
    <property type="match status" value="1"/>
</dbReference>
<name>A0A1Y1M4R8_PHOPY</name>
<keyword evidence="5" id="KW-0677">Repeat</keyword>
<evidence type="ECO:0000256" key="7">
    <source>
        <dbReference type="ARBA" id="ARBA00022989"/>
    </source>
</evidence>
<evidence type="ECO:0000256" key="11">
    <source>
        <dbReference type="ARBA" id="ARBA00074957"/>
    </source>
</evidence>
<feature type="transmembrane region" description="Helical" evidence="12">
    <location>
        <begin position="162"/>
        <end position="183"/>
    </location>
</feature>
<comment type="catalytic activity">
    <reaction evidence="10">
        <text>L-cystine(out) + H(+)(out) = L-cystine(in) + H(+)(in)</text>
        <dbReference type="Rhea" id="RHEA:66172"/>
        <dbReference type="ChEBI" id="CHEBI:15378"/>
        <dbReference type="ChEBI" id="CHEBI:35491"/>
    </reaction>
    <physiologicalReaction direction="left-to-right" evidence="10">
        <dbReference type="Rhea" id="RHEA:66173"/>
    </physiologicalReaction>
</comment>
<organism evidence="13">
    <name type="scientific">Photinus pyralis</name>
    <name type="common">Common eastern firefly</name>
    <name type="synonym">Lampyris pyralis</name>
    <dbReference type="NCBI Taxonomy" id="7054"/>
    <lineage>
        <taxon>Eukaryota</taxon>
        <taxon>Metazoa</taxon>
        <taxon>Ecdysozoa</taxon>
        <taxon>Arthropoda</taxon>
        <taxon>Hexapoda</taxon>
        <taxon>Insecta</taxon>
        <taxon>Pterygota</taxon>
        <taxon>Neoptera</taxon>
        <taxon>Endopterygota</taxon>
        <taxon>Coleoptera</taxon>
        <taxon>Polyphaga</taxon>
        <taxon>Elateriformia</taxon>
        <taxon>Elateroidea</taxon>
        <taxon>Lampyridae</taxon>
        <taxon>Lampyrinae</taxon>
        <taxon>Photinus</taxon>
    </lineage>
</organism>
<sequence>MTKIQMYPLHTRRKIIGGALILLTVLQSTQCDILTFSNDHLALQLGEQLTFSLRTPPNISDTTVHLVIQHNDILQLIPTDVALQANQTSYKIEITGTSAGHSEVAVNSTNPHIDVAHAFMRVKVYKSNILDILSFTIGWVYFIAWSISFYPQIYTNYKRRSVVGLNFDFLVLNIVGFALYSVFNLGLFAVPEIEQEYFERYPRGLNPVKVNDIVFAVHAFAATLLTIIQCFLYERADQKVSMVARIILGIYSLFIAVSVVLSSVNVIHWLDFLYYCSYVKLSITLIKYIPQAYMNYKRKSTMGWSIGNILLDFTGGILSMLQMILDSYNYNDWVSIFGDPTKFGLGLFSVIFDIFFMIQHYLLYKNCNYEETPTLPDHDECDTDEDDK</sequence>
<keyword evidence="4 12" id="KW-0812">Transmembrane</keyword>
<reference evidence="13" key="1">
    <citation type="journal article" date="2016" name="Sci. Rep.">
        <title>Molecular characterization of firefly nuptial gifts: a multi-omics approach sheds light on postcopulatory sexual selection.</title>
        <authorList>
            <person name="Al-Wathiqui N."/>
            <person name="Fallon T.R."/>
            <person name="South A."/>
            <person name="Weng J.K."/>
            <person name="Lewis S.M."/>
        </authorList>
    </citation>
    <scope>NUCLEOTIDE SEQUENCE</scope>
</reference>
<dbReference type="FunFam" id="1.20.1280.290:FF:000018">
    <property type="entry name" value="Cystinosin homolog"/>
    <property type="match status" value="1"/>
</dbReference>
<keyword evidence="8 12" id="KW-0472">Membrane</keyword>
<evidence type="ECO:0000256" key="10">
    <source>
        <dbReference type="ARBA" id="ARBA00048473"/>
    </source>
</evidence>
<evidence type="ECO:0000256" key="12">
    <source>
        <dbReference type="SAM" id="Phobius"/>
    </source>
</evidence>
<dbReference type="GO" id="GO:0015293">
    <property type="term" value="F:symporter activity"/>
    <property type="evidence" value="ECO:0007669"/>
    <property type="project" value="UniProtKB-KW"/>
</dbReference>
<dbReference type="SMART" id="SM00679">
    <property type="entry name" value="CTNS"/>
    <property type="match status" value="2"/>
</dbReference>
<dbReference type="EMBL" id="GEZM01042225">
    <property type="protein sequence ID" value="JAV80038.1"/>
    <property type="molecule type" value="Transcribed_RNA"/>
</dbReference>
<evidence type="ECO:0000256" key="2">
    <source>
        <dbReference type="ARBA" id="ARBA00006855"/>
    </source>
</evidence>
<keyword evidence="7 12" id="KW-1133">Transmembrane helix</keyword>
<evidence type="ECO:0000256" key="4">
    <source>
        <dbReference type="ARBA" id="ARBA00022692"/>
    </source>
</evidence>
<comment type="similarity">
    <text evidence="2">Belongs to the cystinosin family.</text>
</comment>
<feature type="transmembrane region" description="Helical" evidence="12">
    <location>
        <begin position="302"/>
        <end position="325"/>
    </location>
</feature>
<proteinExistence type="inferred from homology"/>
<feature type="transmembrane region" description="Helical" evidence="12">
    <location>
        <begin position="129"/>
        <end position="150"/>
    </location>
</feature>
<dbReference type="NCBIfam" id="TIGR00951">
    <property type="entry name" value="2A43"/>
    <property type="match status" value="1"/>
</dbReference>
<dbReference type="AlphaFoldDB" id="A0A1Y1M4R8"/>
<evidence type="ECO:0000256" key="5">
    <source>
        <dbReference type="ARBA" id="ARBA00022737"/>
    </source>
</evidence>
<evidence type="ECO:0000256" key="3">
    <source>
        <dbReference type="ARBA" id="ARBA00022448"/>
    </source>
</evidence>
<feature type="transmembrane region" description="Helical" evidence="12">
    <location>
        <begin position="213"/>
        <end position="234"/>
    </location>
</feature>
<feature type="transmembrane region" description="Helical" evidence="12">
    <location>
        <begin position="272"/>
        <end position="290"/>
    </location>
</feature>
<evidence type="ECO:0000256" key="9">
    <source>
        <dbReference type="ARBA" id="ARBA00023228"/>
    </source>
</evidence>
<feature type="transmembrane region" description="Helical" evidence="12">
    <location>
        <begin position="246"/>
        <end position="266"/>
    </location>
</feature>
<keyword evidence="6" id="KW-0769">Symport</keyword>
<keyword evidence="9" id="KW-0458">Lysosome</keyword>
<evidence type="ECO:0000256" key="1">
    <source>
        <dbReference type="ARBA" id="ARBA00004155"/>
    </source>
</evidence>
<dbReference type="GO" id="GO:0015184">
    <property type="term" value="F:L-cystine transmembrane transporter activity"/>
    <property type="evidence" value="ECO:0007669"/>
    <property type="project" value="TreeGrafter"/>
</dbReference>
<evidence type="ECO:0000256" key="6">
    <source>
        <dbReference type="ARBA" id="ARBA00022847"/>
    </source>
</evidence>
<dbReference type="PANTHER" id="PTHR13131:SF5">
    <property type="entry name" value="CYSTINOSIN"/>
    <property type="match status" value="1"/>
</dbReference>
<dbReference type="FunFam" id="1.20.1280.290:FF:000016">
    <property type="entry name" value="Cystinosin homolog"/>
    <property type="match status" value="1"/>
</dbReference>
<dbReference type="Pfam" id="PF04193">
    <property type="entry name" value="PQ-loop"/>
    <property type="match status" value="2"/>
</dbReference>
<dbReference type="GO" id="GO:0005765">
    <property type="term" value="C:lysosomal membrane"/>
    <property type="evidence" value="ECO:0007669"/>
    <property type="project" value="UniProtKB-SubCell"/>
</dbReference>
<dbReference type="InterPro" id="IPR006603">
    <property type="entry name" value="PQ-loop_rpt"/>
</dbReference>
<evidence type="ECO:0000256" key="8">
    <source>
        <dbReference type="ARBA" id="ARBA00023136"/>
    </source>
</evidence>